<sequence>MGAAAGRIQQVEASAAKLMRRLVYMSRCKGPAVARCVIEGAWGFDGEADLGQPDGDGGRTRRGRRGDHCCGESSVSRAAARPCCRDSSTAIRTPTPEPAAVAHAGGLVIAHALAVDATLLALDAGIDALAHLFVDVLHTSRLIS</sequence>
<comment type="caution">
    <text evidence="2">The sequence shown here is derived from an EMBL/GenBank/DDBJ whole genome shotgun (WGS) entry which is preliminary data.</text>
</comment>
<evidence type="ECO:0000313" key="3">
    <source>
        <dbReference type="Proteomes" id="UP000603708"/>
    </source>
</evidence>
<dbReference type="EMBL" id="BNCD01000053">
    <property type="protein sequence ID" value="GHH89067.1"/>
    <property type="molecule type" value="Genomic_DNA"/>
</dbReference>
<organism evidence="2 3">
    <name type="scientific">Streptomyces sulfonofaciens</name>
    <dbReference type="NCBI Taxonomy" id="68272"/>
    <lineage>
        <taxon>Bacteria</taxon>
        <taxon>Bacillati</taxon>
        <taxon>Actinomycetota</taxon>
        <taxon>Actinomycetes</taxon>
        <taxon>Kitasatosporales</taxon>
        <taxon>Streptomycetaceae</taxon>
        <taxon>Streptomyces</taxon>
    </lineage>
</organism>
<feature type="region of interest" description="Disordered" evidence="1">
    <location>
        <begin position="49"/>
        <end position="72"/>
    </location>
</feature>
<keyword evidence="3" id="KW-1185">Reference proteome</keyword>
<name>A0A919L9V2_9ACTN</name>
<dbReference type="Proteomes" id="UP000603708">
    <property type="component" value="Unassembled WGS sequence"/>
</dbReference>
<dbReference type="AlphaFoldDB" id="A0A919L9V2"/>
<reference evidence="2" key="1">
    <citation type="journal article" date="2014" name="Int. J. Syst. Evol. Microbiol.">
        <title>Complete genome sequence of Corynebacterium casei LMG S-19264T (=DSM 44701T), isolated from a smear-ripened cheese.</title>
        <authorList>
            <consortium name="US DOE Joint Genome Institute (JGI-PGF)"/>
            <person name="Walter F."/>
            <person name="Albersmeier A."/>
            <person name="Kalinowski J."/>
            <person name="Ruckert C."/>
        </authorList>
    </citation>
    <scope>NUCLEOTIDE SEQUENCE</scope>
    <source>
        <strain evidence="2">JCM 5069</strain>
    </source>
</reference>
<protein>
    <submittedName>
        <fullName evidence="2">Uncharacterized protein</fullName>
    </submittedName>
</protein>
<evidence type="ECO:0000256" key="1">
    <source>
        <dbReference type="SAM" id="MobiDB-lite"/>
    </source>
</evidence>
<accession>A0A919L9V2</accession>
<proteinExistence type="predicted"/>
<reference evidence="2" key="2">
    <citation type="submission" date="2020-09" db="EMBL/GenBank/DDBJ databases">
        <authorList>
            <person name="Sun Q."/>
            <person name="Ohkuma M."/>
        </authorList>
    </citation>
    <scope>NUCLEOTIDE SEQUENCE</scope>
    <source>
        <strain evidence="2">JCM 5069</strain>
    </source>
</reference>
<gene>
    <name evidence="2" type="ORF">GCM10018793_70880</name>
</gene>
<evidence type="ECO:0000313" key="2">
    <source>
        <dbReference type="EMBL" id="GHH89067.1"/>
    </source>
</evidence>